<dbReference type="InterPro" id="IPR038291">
    <property type="entry name" value="SAP30_C_sf"/>
</dbReference>
<dbReference type="Pfam" id="PF13867">
    <property type="entry name" value="SAP30_Sin3_bdg"/>
    <property type="match status" value="1"/>
</dbReference>
<dbReference type="GO" id="GO:0061188">
    <property type="term" value="P:negative regulation of rDNA heterochromatin formation"/>
    <property type="evidence" value="ECO:0007669"/>
    <property type="project" value="EnsemblFungi"/>
</dbReference>
<gene>
    <name evidence="3" type="ORF">KUCA_T00003078001</name>
</gene>
<evidence type="ECO:0000256" key="1">
    <source>
        <dbReference type="SAM" id="MobiDB-lite"/>
    </source>
</evidence>
<feature type="domain" description="Histone deacetylase complex subunit SAP30 Sin3 binding" evidence="2">
    <location>
        <begin position="120"/>
        <end position="152"/>
    </location>
</feature>
<proteinExistence type="predicted"/>
<evidence type="ECO:0000313" key="3">
    <source>
        <dbReference type="EMBL" id="CDK27101.1"/>
    </source>
</evidence>
<dbReference type="GO" id="GO:0045944">
    <property type="term" value="P:positive regulation of transcription by RNA polymerase II"/>
    <property type="evidence" value="ECO:0007669"/>
    <property type="project" value="EnsemblFungi"/>
</dbReference>
<dbReference type="GeneID" id="34520485"/>
<evidence type="ECO:0000259" key="2">
    <source>
        <dbReference type="Pfam" id="PF13867"/>
    </source>
</evidence>
<dbReference type="RefSeq" id="XP_022459097.1">
    <property type="nucleotide sequence ID" value="XM_022603387.1"/>
</dbReference>
<accession>W6ML00</accession>
<reference evidence="3" key="2">
    <citation type="submission" date="2014-02" db="EMBL/GenBank/DDBJ databases">
        <title>Complete DNA sequence of /Kuraishia capsulata/ illustrates novel genomic features among budding yeasts (/Saccharomycotina/).</title>
        <authorList>
            <person name="Morales L."/>
            <person name="Noel B."/>
            <person name="Porcel B."/>
            <person name="Marcet-Houben M."/>
            <person name="Hullo M-F."/>
            <person name="Sacerdot C."/>
            <person name="Tekaia F."/>
            <person name="Leh-Louis V."/>
            <person name="Despons L."/>
            <person name="Khanna V."/>
            <person name="Aury J-M."/>
            <person name="Barbe V."/>
            <person name="Couloux A."/>
            <person name="Labadie K."/>
            <person name="Pelletier E."/>
            <person name="Souciet J-L."/>
            <person name="Boekhout T."/>
            <person name="Gabaldon T."/>
            <person name="Wincker P."/>
            <person name="Dujon B."/>
        </authorList>
    </citation>
    <scope>NUCLEOTIDE SEQUENCE</scope>
    <source>
        <strain evidence="3">CBS 1993</strain>
    </source>
</reference>
<dbReference type="GO" id="GO:0033698">
    <property type="term" value="C:Rpd3L complex"/>
    <property type="evidence" value="ECO:0007669"/>
    <property type="project" value="EnsemblFungi"/>
</dbReference>
<protein>
    <recommendedName>
        <fullName evidence="2">Histone deacetylase complex subunit SAP30 Sin3 binding domain-containing protein</fullName>
    </recommendedName>
</protein>
<dbReference type="GO" id="GO:0016479">
    <property type="term" value="P:negative regulation of transcription by RNA polymerase I"/>
    <property type="evidence" value="ECO:0007669"/>
    <property type="project" value="EnsemblFungi"/>
</dbReference>
<dbReference type="GO" id="GO:0061186">
    <property type="term" value="P:negative regulation of silent mating-type cassette heterochromatin formation"/>
    <property type="evidence" value="ECO:0007669"/>
    <property type="project" value="EnsemblFungi"/>
</dbReference>
<dbReference type="Proteomes" id="UP000019384">
    <property type="component" value="Unassembled WGS sequence"/>
</dbReference>
<dbReference type="AlphaFoldDB" id="W6ML00"/>
<dbReference type="GO" id="GO:2000219">
    <property type="term" value="P:positive regulation of invasive growth in response to glucose limitation"/>
    <property type="evidence" value="ECO:0007669"/>
    <property type="project" value="EnsemblFungi"/>
</dbReference>
<dbReference type="InterPro" id="IPR025718">
    <property type="entry name" value="SAP30_Sin3-bd"/>
</dbReference>
<dbReference type="HOGENOM" id="CLU_106811_0_0_1"/>
<organism evidence="3 4">
    <name type="scientific">Kuraishia capsulata CBS 1993</name>
    <dbReference type="NCBI Taxonomy" id="1382522"/>
    <lineage>
        <taxon>Eukaryota</taxon>
        <taxon>Fungi</taxon>
        <taxon>Dikarya</taxon>
        <taxon>Ascomycota</taxon>
        <taxon>Saccharomycotina</taxon>
        <taxon>Pichiomycetes</taxon>
        <taxon>Pichiales</taxon>
        <taxon>Pichiaceae</taxon>
        <taxon>Kuraishia</taxon>
    </lineage>
</organism>
<dbReference type="Gene3D" id="6.10.160.20">
    <property type="match status" value="1"/>
</dbReference>
<sequence>MARRDYSASESESQPKQAQSNSRSSTKARNLALQQAQKEILSKHINSNGPQDKPLVDPLDFESLPNESLRKYRELFLLPNPEEYPNVPREDIIPTSFSRHGELLRSKLAQSTLSAKRGNRISKNDLANVVKSHYLNTPVKESDIITNFIYKVINQGEYYTFQFTLQHLQLLTLLEKKFKLDFNQ</sequence>
<name>W6ML00_9ASCO</name>
<evidence type="ECO:0000313" key="4">
    <source>
        <dbReference type="Proteomes" id="UP000019384"/>
    </source>
</evidence>
<feature type="region of interest" description="Disordered" evidence="1">
    <location>
        <begin position="1"/>
        <end position="34"/>
    </location>
</feature>
<dbReference type="EMBL" id="HG793127">
    <property type="protein sequence ID" value="CDK27101.1"/>
    <property type="molecule type" value="Genomic_DNA"/>
</dbReference>
<dbReference type="GO" id="GO:0003714">
    <property type="term" value="F:transcription corepressor activity"/>
    <property type="evidence" value="ECO:0007669"/>
    <property type="project" value="EnsemblFungi"/>
</dbReference>
<feature type="compositionally biased region" description="Polar residues" evidence="1">
    <location>
        <begin position="8"/>
        <end position="34"/>
    </location>
</feature>
<dbReference type="STRING" id="1382522.W6ML00"/>
<dbReference type="GO" id="GO:0034605">
    <property type="term" value="P:cellular response to heat"/>
    <property type="evidence" value="ECO:0007669"/>
    <property type="project" value="EnsemblFungi"/>
</dbReference>
<reference evidence="3" key="1">
    <citation type="submission" date="2013-12" db="EMBL/GenBank/DDBJ databases">
        <authorList>
            <person name="Genoscope - CEA"/>
        </authorList>
    </citation>
    <scope>NUCLEOTIDE SEQUENCE</scope>
    <source>
        <strain evidence="3">CBS 1993</strain>
    </source>
</reference>
<dbReference type="OrthoDB" id="510958at2759"/>
<keyword evidence="4" id="KW-1185">Reference proteome</keyword>